<evidence type="ECO:0000256" key="2">
    <source>
        <dbReference type="ARBA" id="ARBA00023186"/>
    </source>
</evidence>
<protein>
    <recommendedName>
        <fullName evidence="5">Urease accessory protein D</fullName>
    </recommendedName>
</protein>
<evidence type="ECO:0000313" key="4">
    <source>
        <dbReference type="Proteomes" id="UP000827092"/>
    </source>
</evidence>
<reference evidence="3 4" key="1">
    <citation type="journal article" date="2022" name="Nat. Ecol. Evol.">
        <title>A masculinizing supergene underlies an exaggerated male reproductive morph in a spider.</title>
        <authorList>
            <person name="Hendrickx F."/>
            <person name="De Corte Z."/>
            <person name="Sonet G."/>
            <person name="Van Belleghem S.M."/>
            <person name="Kostlbacher S."/>
            <person name="Vangestel C."/>
        </authorList>
    </citation>
    <scope>NUCLEOTIDE SEQUENCE [LARGE SCALE GENOMIC DNA]</scope>
    <source>
        <strain evidence="3">W744_W776</strain>
    </source>
</reference>
<dbReference type="PANTHER" id="PTHR33643">
    <property type="entry name" value="UREASE ACCESSORY PROTEIN D"/>
    <property type="match status" value="1"/>
</dbReference>
<evidence type="ECO:0000256" key="1">
    <source>
        <dbReference type="ARBA" id="ARBA00007177"/>
    </source>
</evidence>
<keyword evidence="2" id="KW-0143">Chaperone</keyword>
<organism evidence="3 4">
    <name type="scientific">Oedothorax gibbosus</name>
    <dbReference type="NCBI Taxonomy" id="931172"/>
    <lineage>
        <taxon>Eukaryota</taxon>
        <taxon>Metazoa</taxon>
        <taxon>Ecdysozoa</taxon>
        <taxon>Arthropoda</taxon>
        <taxon>Chelicerata</taxon>
        <taxon>Arachnida</taxon>
        <taxon>Araneae</taxon>
        <taxon>Araneomorphae</taxon>
        <taxon>Entelegynae</taxon>
        <taxon>Araneoidea</taxon>
        <taxon>Linyphiidae</taxon>
        <taxon>Erigoninae</taxon>
        <taxon>Oedothorax</taxon>
    </lineage>
</organism>
<gene>
    <name evidence="3" type="ORF">JTE90_024659</name>
</gene>
<dbReference type="Proteomes" id="UP000827092">
    <property type="component" value="Unassembled WGS sequence"/>
</dbReference>
<comment type="caution">
    <text evidence="3">The sequence shown here is derived from an EMBL/GenBank/DDBJ whole genome shotgun (WGS) entry which is preliminary data.</text>
</comment>
<evidence type="ECO:0000313" key="3">
    <source>
        <dbReference type="EMBL" id="KAG8178797.1"/>
    </source>
</evidence>
<accession>A0AAV6U2W2</accession>
<name>A0AAV6U2W2_9ARAC</name>
<sequence length="300" mass="33947">MERKCFAKIEFRVVNGESCRVEQDIKLKNICSFLPSEPVTLFYEYPLKVIIPSSASDSCCQWVYPITFGGGLVEGDCMDIIIRISRKCCVLSTTMSSPKVYICEKGKDSQQHTKYFIDSEALMCVLPDPLVCYEKSSYIQSQTFHLESDGNLVLLDWFTSGRYSCGERWVFTKLKSMSSIFINGKLQFRECQNMQDTPFVSLKAANKSYDIIGTCIVIGPYLKFLYSEMLSKLGKCRAYGEKPDKESLFAVSPLHSNGESRICGCIIRFAAVSVPETIRRLEELLQPLFAIIGDNPFAKK</sequence>
<proteinExistence type="inferred from homology"/>
<dbReference type="PANTHER" id="PTHR33643:SF1">
    <property type="entry name" value="UREASE ACCESSORY PROTEIN D"/>
    <property type="match status" value="1"/>
</dbReference>
<dbReference type="EMBL" id="JAFNEN010000666">
    <property type="protein sequence ID" value="KAG8178797.1"/>
    <property type="molecule type" value="Genomic_DNA"/>
</dbReference>
<dbReference type="InterPro" id="IPR002669">
    <property type="entry name" value="UreD"/>
</dbReference>
<keyword evidence="4" id="KW-1185">Reference proteome</keyword>
<dbReference type="AlphaFoldDB" id="A0AAV6U2W2"/>
<dbReference type="Pfam" id="PF01774">
    <property type="entry name" value="UreD"/>
    <property type="match status" value="1"/>
</dbReference>
<dbReference type="HAMAP" id="MF_01384">
    <property type="entry name" value="UreD"/>
    <property type="match status" value="1"/>
</dbReference>
<comment type="similarity">
    <text evidence="1">Belongs to the UreD family.</text>
</comment>
<evidence type="ECO:0008006" key="5">
    <source>
        <dbReference type="Google" id="ProtNLM"/>
    </source>
</evidence>
<dbReference type="GO" id="GO:0016151">
    <property type="term" value="F:nickel cation binding"/>
    <property type="evidence" value="ECO:0007669"/>
    <property type="project" value="InterPro"/>
</dbReference>